<sequence length="314" mass="33826">MSLATCFGIKGETVRERLSWFRRLAGCAEPVEVPGQADSDSECVDEPSTGTTSFISADVNVVTAVGDHNFPDLYAFMLDIDTVEGIAGEDGSSVYTSAALSGESGYELCASDISRLTQEPLKHMEIDTPLSVLDGHWSDSHWSGTSGSTYNPSEWAPTQSSDGGDMESGAKNKTRGRKWTWGSVVGKLTGNVTRRLDSKNDNSFNGTGESSGDSERMKEGKVHERKHPASDTAKAGGVGNKMRRQNPSQPPNPAKMTQRTLASFFAATSAPFNKRDREECGSESEVSSPPPNCRFPPTSRASPHFIVNMHPKSP</sequence>
<gene>
    <name evidence="2" type="ORF">HGRIS_001158</name>
</gene>
<feature type="compositionally biased region" description="Polar residues" evidence="1">
    <location>
        <begin position="143"/>
        <end position="162"/>
    </location>
</feature>
<name>A0ABR3JP13_9AGAR</name>
<feature type="region of interest" description="Disordered" evidence="1">
    <location>
        <begin position="192"/>
        <end position="314"/>
    </location>
</feature>
<keyword evidence="3" id="KW-1185">Reference proteome</keyword>
<dbReference type="Proteomes" id="UP001556367">
    <property type="component" value="Unassembled WGS sequence"/>
</dbReference>
<accession>A0ABR3JP13</accession>
<feature type="region of interest" description="Disordered" evidence="1">
    <location>
        <begin position="143"/>
        <end position="178"/>
    </location>
</feature>
<comment type="caution">
    <text evidence="2">The sequence shown here is derived from an EMBL/GenBank/DDBJ whole genome shotgun (WGS) entry which is preliminary data.</text>
</comment>
<proteinExistence type="predicted"/>
<evidence type="ECO:0000256" key="1">
    <source>
        <dbReference type="SAM" id="MobiDB-lite"/>
    </source>
</evidence>
<reference evidence="3" key="1">
    <citation type="submission" date="2024-06" db="EMBL/GenBank/DDBJ databases">
        <title>Multi-omics analyses provide insights into the biosynthesis of the anticancer antibiotic pleurotin in Hohenbuehelia grisea.</title>
        <authorList>
            <person name="Weaver J.A."/>
            <person name="Alberti F."/>
        </authorList>
    </citation>
    <scope>NUCLEOTIDE SEQUENCE [LARGE SCALE GENOMIC DNA]</scope>
    <source>
        <strain evidence="3">T-177</strain>
    </source>
</reference>
<organism evidence="2 3">
    <name type="scientific">Hohenbuehelia grisea</name>
    <dbReference type="NCBI Taxonomy" id="104357"/>
    <lineage>
        <taxon>Eukaryota</taxon>
        <taxon>Fungi</taxon>
        <taxon>Dikarya</taxon>
        <taxon>Basidiomycota</taxon>
        <taxon>Agaricomycotina</taxon>
        <taxon>Agaricomycetes</taxon>
        <taxon>Agaricomycetidae</taxon>
        <taxon>Agaricales</taxon>
        <taxon>Pleurotineae</taxon>
        <taxon>Pleurotaceae</taxon>
        <taxon>Hohenbuehelia</taxon>
    </lineage>
</organism>
<feature type="compositionally biased region" description="Polar residues" evidence="1">
    <location>
        <begin position="201"/>
        <end position="211"/>
    </location>
</feature>
<evidence type="ECO:0000313" key="2">
    <source>
        <dbReference type="EMBL" id="KAL0957354.1"/>
    </source>
</evidence>
<feature type="compositionally biased region" description="Basic and acidic residues" evidence="1">
    <location>
        <begin position="213"/>
        <end position="222"/>
    </location>
</feature>
<protein>
    <submittedName>
        <fullName evidence="2">Uncharacterized protein</fullName>
    </submittedName>
</protein>
<dbReference type="EMBL" id="JASNQZ010000005">
    <property type="protein sequence ID" value="KAL0957354.1"/>
    <property type="molecule type" value="Genomic_DNA"/>
</dbReference>
<evidence type="ECO:0000313" key="3">
    <source>
        <dbReference type="Proteomes" id="UP001556367"/>
    </source>
</evidence>